<comment type="caution">
    <text evidence="1">The sequence shown here is derived from an EMBL/GenBank/DDBJ whole genome shotgun (WGS) entry which is preliminary data.</text>
</comment>
<protein>
    <submittedName>
        <fullName evidence="1">Fis family transcriptional regulator</fullName>
    </submittedName>
</protein>
<dbReference type="Proteomes" id="UP000238563">
    <property type="component" value="Unassembled WGS sequence"/>
</dbReference>
<accession>A0A2S9JZZ6</accession>
<evidence type="ECO:0000313" key="1">
    <source>
        <dbReference type="EMBL" id="PRD58911.1"/>
    </source>
</evidence>
<keyword evidence="2" id="KW-1185">Reference proteome</keyword>
<organism evidence="1 2">
    <name type="scientific">Phyllobacterium myrsinacearum</name>
    <dbReference type="NCBI Taxonomy" id="28101"/>
    <lineage>
        <taxon>Bacteria</taxon>
        <taxon>Pseudomonadati</taxon>
        <taxon>Pseudomonadota</taxon>
        <taxon>Alphaproteobacteria</taxon>
        <taxon>Hyphomicrobiales</taxon>
        <taxon>Phyllobacteriaceae</taxon>
        <taxon>Phyllobacterium</taxon>
    </lineage>
</organism>
<dbReference type="EMBL" id="PVBT01000001">
    <property type="protein sequence ID" value="PRD58911.1"/>
    <property type="molecule type" value="Genomic_DNA"/>
</dbReference>
<proteinExistence type="predicted"/>
<sequence>MTSDEMLVAYLDGELDADTRRRVEGLIGSDEAVADRLHFLAASNLPFKNAFDPLLDKAPAEKLQSMLAGISPPEPVRPPVNGWNRRGFLAAAIGFIAVGVAVDRTFLGLQSGLHGDQDGSDWRAVVAQYMSLYTRDTLGTGPVDAALQSAQLRDVGSQLGLALTPDRVQLPGASLKRAQMLAYDGRALGQITYLDAAQAPLALCIVQSSKGAKAADAERRHGMNVVYWSSDTHAFMLIGHESPDAIKAMSDRIRQSLAI</sequence>
<evidence type="ECO:0000313" key="2">
    <source>
        <dbReference type="Proteomes" id="UP000238563"/>
    </source>
</evidence>
<dbReference type="OrthoDB" id="7006010at2"/>
<gene>
    <name evidence="1" type="ORF">C5750_05460</name>
</gene>
<name>A0A2S9JZZ6_9HYPH</name>
<reference evidence="1 2" key="1">
    <citation type="submission" date="2018-02" db="EMBL/GenBank/DDBJ databases">
        <title>The draft genome of Phyllobacterium myrsinacearum DSM5892.</title>
        <authorList>
            <person name="Li L."/>
            <person name="Liu L."/>
            <person name="Zhang X."/>
            <person name="Wang T."/>
        </authorList>
    </citation>
    <scope>NUCLEOTIDE SEQUENCE [LARGE SCALE GENOMIC DNA]</scope>
    <source>
        <strain evidence="1 2">DSM 5892</strain>
    </source>
</reference>
<dbReference type="AlphaFoldDB" id="A0A2S9JZZ6"/>